<evidence type="ECO:0000313" key="1">
    <source>
        <dbReference type="EMBL" id="TFK66859.1"/>
    </source>
</evidence>
<proteinExistence type="predicted"/>
<dbReference type="EMBL" id="ML208392">
    <property type="protein sequence ID" value="TFK66859.1"/>
    <property type="molecule type" value="Genomic_DNA"/>
</dbReference>
<gene>
    <name evidence="1" type="ORF">BDN72DRAFT_128602</name>
</gene>
<reference evidence="1 2" key="1">
    <citation type="journal article" date="2019" name="Nat. Ecol. Evol.">
        <title>Megaphylogeny resolves global patterns of mushroom evolution.</title>
        <authorList>
            <person name="Varga T."/>
            <person name="Krizsan K."/>
            <person name="Foldi C."/>
            <person name="Dima B."/>
            <person name="Sanchez-Garcia M."/>
            <person name="Sanchez-Ramirez S."/>
            <person name="Szollosi G.J."/>
            <person name="Szarkandi J.G."/>
            <person name="Papp V."/>
            <person name="Albert L."/>
            <person name="Andreopoulos W."/>
            <person name="Angelini C."/>
            <person name="Antonin V."/>
            <person name="Barry K.W."/>
            <person name="Bougher N.L."/>
            <person name="Buchanan P."/>
            <person name="Buyck B."/>
            <person name="Bense V."/>
            <person name="Catcheside P."/>
            <person name="Chovatia M."/>
            <person name="Cooper J."/>
            <person name="Damon W."/>
            <person name="Desjardin D."/>
            <person name="Finy P."/>
            <person name="Geml J."/>
            <person name="Haridas S."/>
            <person name="Hughes K."/>
            <person name="Justo A."/>
            <person name="Karasinski D."/>
            <person name="Kautmanova I."/>
            <person name="Kiss B."/>
            <person name="Kocsube S."/>
            <person name="Kotiranta H."/>
            <person name="LaButti K.M."/>
            <person name="Lechner B.E."/>
            <person name="Liimatainen K."/>
            <person name="Lipzen A."/>
            <person name="Lukacs Z."/>
            <person name="Mihaltcheva S."/>
            <person name="Morgado L.N."/>
            <person name="Niskanen T."/>
            <person name="Noordeloos M.E."/>
            <person name="Ohm R.A."/>
            <person name="Ortiz-Santana B."/>
            <person name="Ovrebo C."/>
            <person name="Racz N."/>
            <person name="Riley R."/>
            <person name="Savchenko A."/>
            <person name="Shiryaev A."/>
            <person name="Soop K."/>
            <person name="Spirin V."/>
            <person name="Szebenyi C."/>
            <person name="Tomsovsky M."/>
            <person name="Tulloss R.E."/>
            <person name="Uehling J."/>
            <person name="Grigoriev I.V."/>
            <person name="Vagvolgyi C."/>
            <person name="Papp T."/>
            <person name="Martin F.M."/>
            <person name="Miettinen O."/>
            <person name="Hibbett D.S."/>
            <person name="Nagy L.G."/>
        </authorList>
    </citation>
    <scope>NUCLEOTIDE SEQUENCE [LARGE SCALE GENOMIC DNA]</scope>
    <source>
        <strain evidence="1 2">NL-1719</strain>
    </source>
</reference>
<evidence type="ECO:0000313" key="2">
    <source>
        <dbReference type="Proteomes" id="UP000308600"/>
    </source>
</evidence>
<accession>A0ACD3ANP0</accession>
<protein>
    <submittedName>
        <fullName evidence="1">Uncharacterized protein</fullName>
    </submittedName>
</protein>
<dbReference type="Proteomes" id="UP000308600">
    <property type="component" value="Unassembled WGS sequence"/>
</dbReference>
<organism evidence="1 2">
    <name type="scientific">Pluteus cervinus</name>
    <dbReference type="NCBI Taxonomy" id="181527"/>
    <lineage>
        <taxon>Eukaryota</taxon>
        <taxon>Fungi</taxon>
        <taxon>Dikarya</taxon>
        <taxon>Basidiomycota</taxon>
        <taxon>Agaricomycotina</taxon>
        <taxon>Agaricomycetes</taxon>
        <taxon>Agaricomycetidae</taxon>
        <taxon>Agaricales</taxon>
        <taxon>Pluteineae</taxon>
        <taxon>Pluteaceae</taxon>
        <taxon>Pluteus</taxon>
    </lineage>
</organism>
<sequence>MPSTSGHGQYDTALLADAQITRQQLQEGYTTDLLQQPVRQKIEPQRDPEAVILAPHAQDAFPTKPLPFWRTKKGIIIISIASIVVLAAVIGGAVGGSKKGKGGKTFEGPTSADSQGAAGAQSAALSGVSIFGGISSAATTTQPTQPTGPAEQNQDPGVPGAGGVQSLAQGASPVTTRGNIAHPTPM</sequence>
<name>A0ACD3ANP0_9AGAR</name>
<keyword evidence="2" id="KW-1185">Reference proteome</keyword>